<name>A0A517Y330_9BACT</name>
<dbReference type="GO" id="GO:0004152">
    <property type="term" value="F:dihydroorotate dehydrogenase activity"/>
    <property type="evidence" value="ECO:0007669"/>
    <property type="project" value="InterPro"/>
</dbReference>
<sequence length="334" mass="36297">MTDLTTLYLGHTLVNPLIVSSSPVTRDLDLVKKAEDAGAAAFVLHSLFEEQIEAESLDLHHHLEAGTESFAEATSYFPDMRAYNTGPDGYLEQLRKVKAAVGVPVFASLNGTSVGGWVRYARLVQDAGADGVELNVYDIPTDPAASAQRVEDGLMELVRAVRREITVPLAVKLSPFYTAPVNLLARLKDAGAAAAVLFNRFYQPDLNIDELDVVPHLKLSHSDELLTRLHWVGVAYGRVPIELAVTGGVHTARDVIKCVMAGASTAMLTSALIRHGVGYLSHILTDLRHWMAEKEYASVGQMRGALSLGKVPDPAAFERGNYMRVLRQGVGPSW</sequence>
<comment type="pathway">
    <text evidence="2">Pyrimidine metabolism; UMP biosynthesis via de novo pathway.</text>
</comment>
<dbReference type="KEGG" id="uli:ETAA1_62400"/>
<keyword evidence="4" id="KW-0288">FMN</keyword>
<dbReference type="PIRSF" id="PIRSF000164">
    <property type="entry name" value="DHO_oxidase"/>
    <property type="match status" value="1"/>
</dbReference>
<proteinExistence type="predicted"/>
<dbReference type="Pfam" id="PF01180">
    <property type="entry name" value="DHO_dh"/>
    <property type="match status" value="1"/>
</dbReference>
<dbReference type="GO" id="GO:0005737">
    <property type="term" value="C:cytoplasm"/>
    <property type="evidence" value="ECO:0007669"/>
    <property type="project" value="InterPro"/>
</dbReference>
<dbReference type="UniPathway" id="UPA00070"/>
<keyword evidence="5" id="KW-0665">Pyrimidine biosynthesis</keyword>
<evidence type="ECO:0000256" key="6">
    <source>
        <dbReference type="ARBA" id="ARBA00023002"/>
    </source>
</evidence>
<dbReference type="AlphaFoldDB" id="A0A517Y330"/>
<dbReference type="GO" id="GO:0006207">
    <property type="term" value="P:'de novo' pyrimidine nucleobase biosynthetic process"/>
    <property type="evidence" value="ECO:0007669"/>
    <property type="project" value="TreeGrafter"/>
</dbReference>
<dbReference type="NCBIfam" id="NF005741">
    <property type="entry name" value="PRK07565.1"/>
    <property type="match status" value="1"/>
</dbReference>
<dbReference type="OrthoDB" id="9794954at2"/>
<dbReference type="EC" id="1.3.1.1" evidence="8"/>
<evidence type="ECO:0000256" key="5">
    <source>
        <dbReference type="ARBA" id="ARBA00022975"/>
    </source>
</evidence>
<evidence type="ECO:0000256" key="4">
    <source>
        <dbReference type="ARBA" id="ARBA00022643"/>
    </source>
</evidence>
<dbReference type="PANTHER" id="PTHR48109:SF3">
    <property type="entry name" value="SLL0744 PROTEIN"/>
    <property type="match status" value="1"/>
</dbReference>
<evidence type="ECO:0000313" key="8">
    <source>
        <dbReference type="EMBL" id="QDU24226.1"/>
    </source>
</evidence>
<reference evidence="8 9" key="1">
    <citation type="submission" date="2019-02" db="EMBL/GenBank/DDBJ databases">
        <title>Deep-cultivation of Planctomycetes and their phenomic and genomic characterization uncovers novel biology.</title>
        <authorList>
            <person name="Wiegand S."/>
            <person name="Jogler M."/>
            <person name="Boedeker C."/>
            <person name="Pinto D."/>
            <person name="Vollmers J."/>
            <person name="Rivas-Marin E."/>
            <person name="Kohn T."/>
            <person name="Peeters S.H."/>
            <person name="Heuer A."/>
            <person name="Rast P."/>
            <person name="Oberbeckmann S."/>
            <person name="Bunk B."/>
            <person name="Jeske O."/>
            <person name="Meyerdierks A."/>
            <person name="Storesund J.E."/>
            <person name="Kallscheuer N."/>
            <person name="Luecker S."/>
            <person name="Lage O.M."/>
            <person name="Pohl T."/>
            <person name="Merkel B.J."/>
            <person name="Hornburger P."/>
            <person name="Mueller R.-W."/>
            <person name="Bruemmer F."/>
            <person name="Labrenz M."/>
            <person name="Spormann A.M."/>
            <person name="Op den Camp H."/>
            <person name="Overmann J."/>
            <person name="Amann R."/>
            <person name="Jetten M.S.M."/>
            <person name="Mascher T."/>
            <person name="Medema M.H."/>
            <person name="Devos D.P."/>
            <person name="Kaster A.-K."/>
            <person name="Ovreas L."/>
            <person name="Rohde M."/>
            <person name="Galperin M.Y."/>
            <person name="Jogler C."/>
        </authorList>
    </citation>
    <scope>NUCLEOTIDE SEQUENCE [LARGE SCALE GENOMIC DNA]</scope>
    <source>
        <strain evidence="8 9">ETA_A1</strain>
    </source>
</reference>
<dbReference type="RefSeq" id="WP_145244402.1">
    <property type="nucleotide sequence ID" value="NZ_CP036273.1"/>
</dbReference>
<dbReference type="EMBL" id="CP036273">
    <property type="protein sequence ID" value="QDU24226.1"/>
    <property type="molecule type" value="Genomic_DNA"/>
</dbReference>
<protein>
    <submittedName>
        <fullName evidence="8">NAD-dependent dihydropyrimidine dehydrogenase subunit PreA</fullName>
        <ecNumber evidence="8">1.3.1.1</ecNumber>
    </submittedName>
</protein>
<dbReference type="InterPro" id="IPR012135">
    <property type="entry name" value="Dihydroorotate_DH_1_2"/>
</dbReference>
<dbReference type="InterPro" id="IPR013785">
    <property type="entry name" value="Aldolase_TIM"/>
</dbReference>
<keyword evidence="6 8" id="KW-0560">Oxidoreductase</keyword>
<dbReference type="Gene3D" id="3.20.20.70">
    <property type="entry name" value="Aldolase class I"/>
    <property type="match status" value="1"/>
</dbReference>
<comment type="cofactor">
    <cofactor evidence="1">
        <name>FMN</name>
        <dbReference type="ChEBI" id="CHEBI:58210"/>
    </cofactor>
</comment>
<keyword evidence="3" id="KW-0285">Flavoprotein</keyword>
<evidence type="ECO:0000256" key="2">
    <source>
        <dbReference type="ARBA" id="ARBA00004725"/>
    </source>
</evidence>
<dbReference type="GO" id="GO:0004159">
    <property type="term" value="F:dihydropyrimidine dehydrogenase (NAD+) activity"/>
    <property type="evidence" value="ECO:0007669"/>
    <property type="project" value="UniProtKB-EC"/>
</dbReference>
<evidence type="ECO:0000256" key="1">
    <source>
        <dbReference type="ARBA" id="ARBA00001917"/>
    </source>
</evidence>
<organism evidence="8 9">
    <name type="scientific">Urbifossiella limnaea</name>
    <dbReference type="NCBI Taxonomy" id="2528023"/>
    <lineage>
        <taxon>Bacteria</taxon>
        <taxon>Pseudomonadati</taxon>
        <taxon>Planctomycetota</taxon>
        <taxon>Planctomycetia</taxon>
        <taxon>Gemmatales</taxon>
        <taxon>Gemmataceae</taxon>
        <taxon>Urbifossiella</taxon>
    </lineage>
</organism>
<evidence type="ECO:0000259" key="7">
    <source>
        <dbReference type="Pfam" id="PF01180"/>
    </source>
</evidence>
<dbReference type="InterPro" id="IPR005720">
    <property type="entry name" value="Dihydroorotate_DH_cat"/>
</dbReference>
<keyword evidence="9" id="KW-1185">Reference proteome</keyword>
<evidence type="ECO:0000256" key="3">
    <source>
        <dbReference type="ARBA" id="ARBA00022630"/>
    </source>
</evidence>
<dbReference type="InterPro" id="IPR050074">
    <property type="entry name" value="DHO_dehydrogenase"/>
</dbReference>
<gene>
    <name evidence="8" type="primary">preA</name>
    <name evidence="8" type="ORF">ETAA1_62400</name>
</gene>
<dbReference type="GO" id="GO:0044205">
    <property type="term" value="P:'de novo' UMP biosynthetic process"/>
    <property type="evidence" value="ECO:0007669"/>
    <property type="project" value="UniProtKB-UniPathway"/>
</dbReference>
<dbReference type="SUPFAM" id="SSF51395">
    <property type="entry name" value="FMN-linked oxidoreductases"/>
    <property type="match status" value="1"/>
</dbReference>
<dbReference type="Proteomes" id="UP000319576">
    <property type="component" value="Chromosome"/>
</dbReference>
<evidence type="ECO:0000313" key="9">
    <source>
        <dbReference type="Proteomes" id="UP000319576"/>
    </source>
</evidence>
<dbReference type="CDD" id="cd04739">
    <property type="entry name" value="DHOD_like"/>
    <property type="match status" value="1"/>
</dbReference>
<dbReference type="PANTHER" id="PTHR48109">
    <property type="entry name" value="DIHYDROOROTATE DEHYDROGENASE (QUINONE), MITOCHONDRIAL-RELATED"/>
    <property type="match status" value="1"/>
</dbReference>
<feature type="domain" description="Dihydroorotate dehydrogenase catalytic" evidence="7">
    <location>
        <begin position="83"/>
        <end position="291"/>
    </location>
</feature>
<accession>A0A517Y330</accession>